<dbReference type="AlphaFoldDB" id="A0A9Q0E105"/>
<reference evidence="1" key="1">
    <citation type="submission" date="2022-07" db="EMBL/GenBank/DDBJ databases">
        <title>Chromosome-level genome of Muraenolepis orangiensis.</title>
        <authorList>
            <person name="Kim J."/>
        </authorList>
    </citation>
    <scope>NUCLEOTIDE SEQUENCE</scope>
    <source>
        <strain evidence="1">KU_S4_2022</strain>
        <tissue evidence="1">Muscle</tissue>
    </source>
</reference>
<evidence type="ECO:0000313" key="2">
    <source>
        <dbReference type="Proteomes" id="UP001148018"/>
    </source>
</evidence>
<name>A0A9Q0E105_9TELE</name>
<organism evidence="1 2">
    <name type="scientific">Muraenolepis orangiensis</name>
    <name type="common">Patagonian moray cod</name>
    <dbReference type="NCBI Taxonomy" id="630683"/>
    <lineage>
        <taxon>Eukaryota</taxon>
        <taxon>Metazoa</taxon>
        <taxon>Chordata</taxon>
        <taxon>Craniata</taxon>
        <taxon>Vertebrata</taxon>
        <taxon>Euteleostomi</taxon>
        <taxon>Actinopterygii</taxon>
        <taxon>Neopterygii</taxon>
        <taxon>Teleostei</taxon>
        <taxon>Neoteleostei</taxon>
        <taxon>Acanthomorphata</taxon>
        <taxon>Zeiogadaria</taxon>
        <taxon>Gadariae</taxon>
        <taxon>Gadiformes</taxon>
        <taxon>Muraenolepidoidei</taxon>
        <taxon>Muraenolepididae</taxon>
        <taxon>Muraenolepis</taxon>
    </lineage>
</organism>
<evidence type="ECO:0000313" key="1">
    <source>
        <dbReference type="EMBL" id="KAJ3598079.1"/>
    </source>
</evidence>
<dbReference type="Proteomes" id="UP001148018">
    <property type="component" value="Unassembled WGS sequence"/>
</dbReference>
<proteinExistence type="predicted"/>
<accession>A0A9Q0E105</accession>
<protein>
    <submittedName>
        <fullName evidence="1">Uncharacterized protein</fullName>
    </submittedName>
</protein>
<sequence length="113" mass="12270">MLLILSYLTLSDASRGTGTCALWGRPAPGHLQPSVLLHGPCFSQGPGAAVSKESFCRFHDPLVLSPLATGVTALLWSMRPPIPKKQEILLYQEAGLKTSTENQEHNLYLPHHG</sequence>
<comment type="caution">
    <text evidence="1">The sequence shown here is derived from an EMBL/GenBank/DDBJ whole genome shotgun (WGS) entry which is preliminary data.</text>
</comment>
<keyword evidence="2" id="KW-1185">Reference proteome</keyword>
<gene>
    <name evidence="1" type="ORF">NHX12_001593</name>
</gene>
<dbReference type="EMBL" id="JANIIK010000109">
    <property type="protein sequence ID" value="KAJ3598079.1"/>
    <property type="molecule type" value="Genomic_DNA"/>
</dbReference>